<gene>
    <name evidence="2" type="ORF">IWQ60_001250</name>
</gene>
<dbReference type="Proteomes" id="UP001150569">
    <property type="component" value="Unassembled WGS sequence"/>
</dbReference>
<evidence type="ECO:0008006" key="4">
    <source>
        <dbReference type="Google" id="ProtNLM"/>
    </source>
</evidence>
<protein>
    <recommendedName>
        <fullName evidence="4">E2F-associated phosphoprotein</fullName>
    </recommendedName>
</protein>
<feature type="compositionally biased region" description="Low complexity" evidence="1">
    <location>
        <begin position="141"/>
        <end position="150"/>
    </location>
</feature>
<accession>A0A9W8E2P7</accession>
<dbReference type="OrthoDB" id="122464at2759"/>
<organism evidence="2 3">
    <name type="scientific">Tieghemiomyces parasiticus</name>
    <dbReference type="NCBI Taxonomy" id="78921"/>
    <lineage>
        <taxon>Eukaryota</taxon>
        <taxon>Fungi</taxon>
        <taxon>Fungi incertae sedis</taxon>
        <taxon>Zoopagomycota</taxon>
        <taxon>Kickxellomycotina</taxon>
        <taxon>Dimargaritomycetes</taxon>
        <taxon>Dimargaritales</taxon>
        <taxon>Dimargaritaceae</taxon>
        <taxon>Tieghemiomyces</taxon>
    </lineage>
</organism>
<reference evidence="2" key="1">
    <citation type="submission" date="2022-07" db="EMBL/GenBank/DDBJ databases">
        <title>Phylogenomic reconstructions and comparative analyses of Kickxellomycotina fungi.</title>
        <authorList>
            <person name="Reynolds N.K."/>
            <person name="Stajich J.E."/>
            <person name="Barry K."/>
            <person name="Grigoriev I.V."/>
            <person name="Crous P."/>
            <person name="Smith M.E."/>
        </authorList>
    </citation>
    <scope>NUCLEOTIDE SEQUENCE</scope>
    <source>
        <strain evidence="2">RSA 861</strain>
    </source>
</reference>
<evidence type="ECO:0000313" key="2">
    <source>
        <dbReference type="EMBL" id="KAJ1929332.1"/>
    </source>
</evidence>
<name>A0A9W8E2P7_9FUNG</name>
<evidence type="ECO:0000256" key="1">
    <source>
        <dbReference type="SAM" id="MobiDB-lite"/>
    </source>
</evidence>
<dbReference type="GO" id="GO:0005634">
    <property type="term" value="C:nucleus"/>
    <property type="evidence" value="ECO:0007669"/>
    <property type="project" value="TreeGrafter"/>
</dbReference>
<dbReference type="EMBL" id="JANBPT010000038">
    <property type="protein sequence ID" value="KAJ1929332.1"/>
    <property type="molecule type" value="Genomic_DNA"/>
</dbReference>
<dbReference type="InterPro" id="IPR019370">
    <property type="entry name" value="E2F-assoc_phosphoprotein"/>
</dbReference>
<comment type="caution">
    <text evidence="2">The sequence shown here is derived from an EMBL/GenBank/DDBJ whole genome shotgun (WGS) entry which is preliminary data.</text>
</comment>
<evidence type="ECO:0000313" key="3">
    <source>
        <dbReference type="Proteomes" id="UP001150569"/>
    </source>
</evidence>
<feature type="region of interest" description="Disordered" evidence="1">
    <location>
        <begin position="136"/>
        <end position="173"/>
    </location>
</feature>
<dbReference type="PANTHER" id="PTHR15967:SF0">
    <property type="entry name" value="E2F-ASSOCIATED PHOSPHOPROTEIN"/>
    <property type="match status" value="1"/>
</dbReference>
<keyword evidence="3" id="KW-1185">Reference proteome</keyword>
<dbReference type="AlphaFoldDB" id="A0A9W8E2P7"/>
<proteinExistence type="predicted"/>
<dbReference type="Pfam" id="PF10238">
    <property type="entry name" value="Eapp_C"/>
    <property type="match status" value="1"/>
</dbReference>
<dbReference type="PANTHER" id="PTHR15967">
    <property type="entry name" value="E2F-ASSOCIATED PHOSPHOPROTEIN"/>
    <property type="match status" value="1"/>
</dbReference>
<sequence>MTSPHLAPMTLAEEPKFYDDVYFADTEDETDSLGSEARASSRLANRIVPTNDELLYDPAADDRDVEWVTKKTQALALKDQRGRPLPHRRTNDTQLSCPLCMTVVCFGCQRHERYGGQYRAMFVENCQVAKDRTLRFGSQPTTSSSSTMTSAEQQPPSEPGSKANSPNPQGLTDEAYHPVECRVCNTEIAVMDEDEVYHFFHVIAS</sequence>